<name>A0A9W8WME8_9HYPO</name>
<dbReference type="InterPro" id="IPR040079">
    <property type="entry name" value="Glutathione_S-Trfase"/>
</dbReference>
<dbReference type="GO" id="GO:0005737">
    <property type="term" value="C:cytoplasm"/>
    <property type="evidence" value="ECO:0007669"/>
    <property type="project" value="TreeGrafter"/>
</dbReference>
<dbReference type="FunFam" id="3.40.30.10:FF:000016">
    <property type="entry name" value="Glutathione S-transferase F2"/>
    <property type="match status" value="1"/>
</dbReference>
<dbReference type="OrthoDB" id="249703at2759"/>
<evidence type="ECO:0000256" key="1">
    <source>
        <dbReference type="ARBA" id="ARBA00007409"/>
    </source>
</evidence>
<dbReference type="PROSITE" id="PS50404">
    <property type="entry name" value="GST_NTER"/>
    <property type="match status" value="1"/>
</dbReference>
<dbReference type="SUPFAM" id="SSF47616">
    <property type="entry name" value="GST C-terminal domain-like"/>
    <property type="match status" value="1"/>
</dbReference>
<dbReference type="SFLD" id="SFLDG00358">
    <property type="entry name" value="Main_(cytGST)"/>
    <property type="match status" value="1"/>
</dbReference>
<dbReference type="GO" id="GO:0043295">
    <property type="term" value="F:glutathione binding"/>
    <property type="evidence" value="ECO:0007669"/>
    <property type="project" value="TreeGrafter"/>
</dbReference>
<dbReference type="AlphaFoldDB" id="A0A9W8WME8"/>
<dbReference type="GO" id="GO:0004364">
    <property type="term" value="F:glutathione transferase activity"/>
    <property type="evidence" value="ECO:0007669"/>
    <property type="project" value="UniProtKB-EC"/>
</dbReference>
<comment type="catalytic activity">
    <reaction evidence="4">
        <text>RX + glutathione = an S-substituted glutathione + a halide anion + H(+)</text>
        <dbReference type="Rhea" id="RHEA:16437"/>
        <dbReference type="ChEBI" id="CHEBI:15378"/>
        <dbReference type="ChEBI" id="CHEBI:16042"/>
        <dbReference type="ChEBI" id="CHEBI:17792"/>
        <dbReference type="ChEBI" id="CHEBI:57925"/>
        <dbReference type="ChEBI" id="CHEBI:90779"/>
        <dbReference type="EC" id="2.5.1.18"/>
    </reaction>
</comment>
<dbReference type="EMBL" id="JAPEUR010000008">
    <property type="protein sequence ID" value="KAJ4328706.1"/>
    <property type="molecule type" value="Genomic_DNA"/>
</dbReference>
<sequence>MTPTVYGNLPSTRARRVLLLLEELGVEYDLKTLDFTKGEHRDSAYVEEHHPFARVPAYEDGDLKIFESRAICRYLTQKHSSPLGPPANPEALAAFEQAASIEYAYFEPSVSTLGFELIFKKLRSLGETDQTIVAQHKAQLVQVLDYYEKILEKQDYLAGQNYSLVDLFHVPWIGFIKDRLQLPELIDSRKNVTAWCQRVSSREASKVIAERLAQL</sequence>
<dbReference type="PANTHER" id="PTHR43900:SF3">
    <property type="entry name" value="GLUTATHIONE S-TRANSFERASE RHO"/>
    <property type="match status" value="1"/>
</dbReference>
<dbReference type="InterPro" id="IPR036282">
    <property type="entry name" value="Glutathione-S-Trfase_C_sf"/>
</dbReference>
<dbReference type="InterPro" id="IPR004045">
    <property type="entry name" value="Glutathione_S-Trfase_N"/>
</dbReference>
<protein>
    <recommendedName>
        <fullName evidence="2">glutathione transferase</fullName>
        <ecNumber evidence="2">2.5.1.18</ecNumber>
    </recommendedName>
</protein>
<evidence type="ECO:0000313" key="8">
    <source>
        <dbReference type="EMBL" id="KAJ4328706.1"/>
    </source>
</evidence>
<proteinExistence type="inferred from homology"/>
<feature type="domain" description="GST C-terminal" evidence="7">
    <location>
        <begin position="88"/>
        <end position="215"/>
    </location>
</feature>
<comment type="similarity">
    <text evidence="1 5">Belongs to the GST superfamily.</text>
</comment>
<dbReference type="EC" id="2.5.1.18" evidence="2"/>
<evidence type="ECO:0000259" key="6">
    <source>
        <dbReference type="PROSITE" id="PS50404"/>
    </source>
</evidence>
<gene>
    <name evidence="8" type="ORF">N0V84_000898</name>
</gene>
<accession>A0A9W8WME8</accession>
<evidence type="ECO:0000256" key="4">
    <source>
        <dbReference type="ARBA" id="ARBA00047960"/>
    </source>
</evidence>
<feature type="domain" description="GST N-terminal" evidence="6">
    <location>
        <begin position="1"/>
        <end position="83"/>
    </location>
</feature>
<dbReference type="SFLD" id="SFLDS00019">
    <property type="entry name" value="Glutathione_Transferase_(cytos"/>
    <property type="match status" value="1"/>
</dbReference>
<dbReference type="GO" id="GO:0006749">
    <property type="term" value="P:glutathione metabolic process"/>
    <property type="evidence" value="ECO:0007669"/>
    <property type="project" value="TreeGrafter"/>
</dbReference>
<dbReference type="Pfam" id="PF02798">
    <property type="entry name" value="GST_N"/>
    <property type="match status" value="1"/>
</dbReference>
<dbReference type="InterPro" id="IPR004046">
    <property type="entry name" value="GST_C"/>
</dbReference>
<dbReference type="Gene3D" id="1.20.1050.10">
    <property type="match status" value="1"/>
</dbReference>
<evidence type="ECO:0000313" key="9">
    <source>
        <dbReference type="Proteomes" id="UP001140502"/>
    </source>
</evidence>
<dbReference type="SUPFAM" id="SSF52833">
    <property type="entry name" value="Thioredoxin-like"/>
    <property type="match status" value="1"/>
</dbReference>
<evidence type="ECO:0000259" key="7">
    <source>
        <dbReference type="PROSITE" id="PS50405"/>
    </source>
</evidence>
<comment type="caution">
    <text evidence="8">The sequence shown here is derived from an EMBL/GenBank/DDBJ whole genome shotgun (WGS) entry which is preliminary data.</text>
</comment>
<evidence type="ECO:0000256" key="2">
    <source>
        <dbReference type="ARBA" id="ARBA00012452"/>
    </source>
</evidence>
<evidence type="ECO:0000256" key="3">
    <source>
        <dbReference type="ARBA" id="ARBA00022679"/>
    </source>
</evidence>
<dbReference type="Gene3D" id="3.40.30.10">
    <property type="entry name" value="Glutaredoxin"/>
    <property type="match status" value="1"/>
</dbReference>
<reference evidence="8" key="1">
    <citation type="submission" date="2022-10" db="EMBL/GenBank/DDBJ databases">
        <title>Tapping the CABI collections for fungal endophytes: first genome assemblies for Collariella, Neodidymelliopsis, Ascochyta clinopodiicola, Didymella pomorum, Didymosphaeria variabile, Neocosmospora piperis and Neocucurbitaria cava.</title>
        <authorList>
            <person name="Hill R."/>
        </authorList>
    </citation>
    <scope>NUCLEOTIDE SEQUENCE</scope>
    <source>
        <strain evidence="8">IMI 366586</strain>
    </source>
</reference>
<keyword evidence="3" id="KW-0808">Transferase</keyword>
<dbReference type="InterPro" id="IPR036249">
    <property type="entry name" value="Thioredoxin-like_sf"/>
</dbReference>
<dbReference type="Proteomes" id="UP001140502">
    <property type="component" value="Unassembled WGS sequence"/>
</dbReference>
<organism evidence="8 9">
    <name type="scientific">Fusarium piperis</name>
    <dbReference type="NCBI Taxonomy" id="1435070"/>
    <lineage>
        <taxon>Eukaryota</taxon>
        <taxon>Fungi</taxon>
        <taxon>Dikarya</taxon>
        <taxon>Ascomycota</taxon>
        <taxon>Pezizomycotina</taxon>
        <taxon>Sordariomycetes</taxon>
        <taxon>Hypocreomycetidae</taxon>
        <taxon>Hypocreales</taxon>
        <taxon>Nectriaceae</taxon>
        <taxon>Fusarium</taxon>
        <taxon>Fusarium solani species complex</taxon>
    </lineage>
</organism>
<dbReference type="PROSITE" id="PS50405">
    <property type="entry name" value="GST_CTER"/>
    <property type="match status" value="1"/>
</dbReference>
<dbReference type="PANTHER" id="PTHR43900">
    <property type="entry name" value="GLUTATHIONE S-TRANSFERASE RHO"/>
    <property type="match status" value="1"/>
</dbReference>
<evidence type="ECO:0000256" key="5">
    <source>
        <dbReference type="RuleBase" id="RU003494"/>
    </source>
</evidence>
<keyword evidence="9" id="KW-1185">Reference proteome</keyword>
<dbReference type="InterPro" id="IPR010987">
    <property type="entry name" value="Glutathione-S-Trfase_C-like"/>
</dbReference>
<dbReference type="Pfam" id="PF00043">
    <property type="entry name" value="GST_C"/>
    <property type="match status" value="1"/>
</dbReference>